<evidence type="ECO:0000256" key="3">
    <source>
        <dbReference type="ARBA" id="ARBA00022485"/>
    </source>
</evidence>
<evidence type="ECO:0000256" key="6">
    <source>
        <dbReference type="ARBA" id="ARBA00022801"/>
    </source>
</evidence>
<dbReference type="EMBL" id="SJJZ01000002">
    <property type="protein sequence ID" value="TCC07287.1"/>
    <property type="molecule type" value="Genomic_DNA"/>
</dbReference>
<keyword evidence="4" id="KW-0479">Metal-binding</keyword>
<proteinExistence type="inferred from homology"/>
<dbReference type="GO" id="GO:0051539">
    <property type="term" value="F:4 iron, 4 sulfur cluster binding"/>
    <property type="evidence" value="ECO:0007669"/>
    <property type="project" value="UniProtKB-KW"/>
</dbReference>
<dbReference type="GO" id="GO:0006281">
    <property type="term" value="P:DNA repair"/>
    <property type="evidence" value="ECO:0007669"/>
    <property type="project" value="UniProtKB-KW"/>
</dbReference>
<dbReference type="PANTHER" id="PTHR33693:SF9">
    <property type="entry name" value="TYPE-4 URACIL-DNA GLYCOSYLASE"/>
    <property type="match status" value="1"/>
</dbReference>
<feature type="domain" description="Uracil-DNA glycosylase-like" evidence="10">
    <location>
        <begin position="41"/>
        <end position="198"/>
    </location>
</feature>
<dbReference type="InterPro" id="IPR005122">
    <property type="entry name" value="Uracil-DNA_glycosylase-like"/>
</dbReference>
<dbReference type="NCBIfam" id="TIGR00758">
    <property type="entry name" value="UDG_fam4"/>
    <property type="match status" value="1"/>
</dbReference>
<keyword evidence="6" id="KW-0378">Hydrolase</keyword>
<keyword evidence="12" id="KW-1185">Reference proteome</keyword>
<evidence type="ECO:0000313" key="11">
    <source>
        <dbReference type="EMBL" id="TCC07287.1"/>
    </source>
</evidence>
<dbReference type="InterPro" id="IPR005273">
    <property type="entry name" value="Ura-DNA_glyco_family4"/>
</dbReference>
<evidence type="ECO:0000259" key="10">
    <source>
        <dbReference type="SMART" id="SM00986"/>
    </source>
</evidence>
<sequence length="209" mass="23065">MSKHPGAEKWVPHKGGIRKVRAELDKCRGCDLWKDAERAVAGEGPVRARMMFVGETPGDHEDKEGHVFVGPAGHLLDKALVEAGIERSDVYLTNAVKHFRFELQGKRRIHKTPTASQITACHPWLVRELEIVKPSLVVVMGAVAAKALLGSSFRVTQERGKRVELPGGLPAVATVHPSAVVRSEEFRRDFGRFVDDLRVAVELLDQAIV</sequence>
<evidence type="ECO:0000256" key="4">
    <source>
        <dbReference type="ARBA" id="ARBA00022723"/>
    </source>
</evidence>
<dbReference type="PANTHER" id="PTHR33693">
    <property type="entry name" value="TYPE-5 URACIL-DNA GLYCOSYLASE"/>
    <property type="match status" value="1"/>
</dbReference>
<dbReference type="Pfam" id="PF03167">
    <property type="entry name" value="UDG"/>
    <property type="match status" value="1"/>
</dbReference>
<dbReference type="GO" id="GO:0046872">
    <property type="term" value="F:metal ion binding"/>
    <property type="evidence" value="ECO:0007669"/>
    <property type="project" value="UniProtKB-KW"/>
</dbReference>
<accession>A0A4R0H8V6</accession>
<dbReference type="InterPro" id="IPR036895">
    <property type="entry name" value="Uracil-DNA_glycosylase-like_sf"/>
</dbReference>
<organism evidence="11 12">
    <name type="scientific">Kribbella soli</name>
    <dbReference type="NCBI Taxonomy" id="1124743"/>
    <lineage>
        <taxon>Bacteria</taxon>
        <taxon>Bacillati</taxon>
        <taxon>Actinomycetota</taxon>
        <taxon>Actinomycetes</taxon>
        <taxon>Propionibacteriales</taxon>
        <taxon>Kribbellaceae</taxon>
        <taxon>Kribbella</taxon>
    </lineage>
</organism>
<keyword evidence="5" id="KW-0227">DNA damage</keyword>
<keyword evidence="7" id="KW-0408">Iron</keyword>
<reference evidence="11 12" key="1">
    <citation type="submission" date="2019-02" db="EMBL/GenBank/DDBJ databases">
        <title>Kribbella capetownensis sp. nov. and Kribbella speibonae sp. nov., isolated from soil.</title>
        <authorList>
            <person name="Curtis S.M."/>
            <person name="Norton I."/>
            <person name="Everest G.J."/>
            <person name="Meyers P.R."/>
        </authorList>
    </citation>
    <scope>NUCLEOTIDE SEQUENCE [LARGE SCALE GENOMIC DNA]</scope>
    <source>
        <strain evidence="11 12">KCTC 29219</strain>
    </source>
</reference>
<dbReference type="SMART" id="SM00987">
    <property type="entry name" value="UreE_C"/>
    <property type="match status" value="1"/>
</dbReference>
<dbReference type="CDD" id="cd10030">
    <property type="entry name" value="UDG-F4_TTUDGA_SPO1dp_like"/>
    <property type="match status" value="1"/>
</dbReference>
<dbReference type="Proteomes" id="UP000292346">
    <property type="component" value="Unassembled WGS sequence"/>
</dbReference>
<dbReference type="InterPro" id="IPR051536">
    <property type="entry name" value="UDG_Type-4/5"/>
</dbReference>
<dbReference type="AlphaFoldDB" id="A0A4R0H8V6"/>
<evidence type="ECO:0000256" key="7">
    <source>
        <dbReference type="ARBA" id="ARBA00023004"/>
    </source>
</evidence>
<comment type="similarity">
    <text evidence="1">Belongs to the uracil-DNA glycosylase (UDG) superfamily. Type 4 (UDGa) family.</text>
</comment>
<evidence type="ECO:0000313" key="12">
    <source>
        <dbReference type="Proteomes" id="UP000292346"/>
    </source>
</evidence>
<dbReference type="Gene3D" id="3.40.470.10">
    <property type="entry name" value="Uracil-DNA glycosylase-like domain"/>
    <property type="match status" value="1"/>
</dbReference>
<dbReference type="SMART" id="SM00986">
    <property type="entry name" value="UDG"/>
    <property type="match status" value="1"/>
</dbReference>
<dbReference type="SUPFAM" id="SSF52141">
    <property type="entry name" value="Uracil-DNA glycosylase-like"/>
    <property type="match status" value="1"/>
</dbReference>
<evidence type="ECO:0000256" key="9">
    <source>
        <dbReference type="ARBA" id="ARBA00023204"/>
    </source>
</evidence>
<keyword evidence="3" id="KW-0004">4Fe-4S</keyword>
<evidence type="ECO:0000256" key="2">
    <source>
        <dbReference type="ARBA" id="ARBA00019403"/>
    </source>
</evidence>
<keyword evidence="9" id="KW-0234">DNA repair</keyword>
<name>A0A4R0H8V6_9ACTN</name>
<dbReference type="OrthoDB" id="5290748at2"/>
<dbReference type="NCBIfam" id="TIGR03914">
    <property type="entry name" value="UDG_fam_dom"/>
    <property type="match status" value="1"/>
</dbReference>
<evidence type="ECO:0000256" key="8">
    <source>
        <dbReference type="ARBA" id="ARBA00023014"/>
    </source>
</evidence>
<keyword evidence="8" id="KW-0411">Iron-sulfur</keyword>
<protein>
    <recommendedName>
        <fullName evidence="2">Type-4 uracil-DNA glycosylase</fullName>
    </recommendedName>
</protein>
<evidence type="ECO:0000256" key="1">
    <source>
        <dbReference type="ARBA" id="ARBA00006521"/>
    </source>
</evidence>
<gene>
    <name evidence="11" type="ORF">E0H45_14870</name>
</gene>
<dbReference type="RefSeq" id="WP_131337931.1">
    <property type="nucleotide sequence ID" value="NZ_SJJZ01000002.1"/>
</dbReference>
<comment type="caution">
    <text evidence="11">The sequence shown here is derived from an EMBL/GenBank/DDBJ whole genome shotgun (WGS) entry which is preliminary data.</text>
</comment>
<dbReference type="GO" id="GO:0097506">
    <property type="term" value="F:deaminated base DNA N-glycosylase activity"/>
    <property type="evidence" value="ECO:0007669"/>
    <property type="project" value="UniProtKB-ARBA"/>
</dbReference>
<evidence type="ECO:0000256" key="5">
    <source>
        <dbReference type="ARBA" id="ARBA00022763"/>
    </source>
</evidence>